<feature type="domain" description="DUF1214" evidence="1">
    <location>
        <begin position="331"/>
        <end position="436"/>
    </location>
</feature>
<dbReference type="PANTHER" id="PTHR36509">
    <property type="entry name" value="BLL3101 PROTEIN"/>
    <property type="match status" value="1"/>
</dbReference>
<dbReference type="RefSeq" id="WP_139984814.1">
    <property type="nucleotide sequence ID" value="NZ_CP041046.1"/>
</dbReference>
<dbReference type="Gene3D" id="2.60.40.1610">
    <property type="entry name" value="Domain of unknown function DUF1254"/>
    <property type="match status" value="1"/>
</dbReference>
<dbReference type="Pfam" id="PF06742">
    <property type="entry name" value="DUF1214"/>
    <property type="match status" value="1"/>
</dbReference>
<dbReference type="SUPFAM" id="SSF160935">
    <property type="entry name" value="VPA0735-like"/>
    <property type="match status" value="1"/>
</dbReference>
<gene>
    <name evidence="3" type="ORF">FIV34_17570</name>
</gene>
<dbReference type="InterPro" id="IPR010679">
    <property type="entry name" value="DUF1254"/>
</dbReference>
<dbReference type="EMBL" id="CP041046">
    <property type="protein sequence ID" value="QDE40889.1"/>
    <property type="molecule type" value="Genomic_DNA"/>
</dbReference>
<dbReference type="Gene3D" id="1.10.3360.10">
    <property type="entry name" value="VPA0735-like domain"/>
    <property type="match status" value="1"/>
</dbReference>
<protein>
    <submittedName>
        <fullName evidence="3">DUF1254 domain-containing protein</fullName>
    </submittedName>
</protein>
<dbReference type="PANTHER" id="PTHR36509:SF3">
    <property type="entry name" value="SIGNAL PEPTIDE PROTEIN"/>
    <property type="match status" value="1"/>
</dbReference>
<dbReference type="Proteomes" id="UP000316093">
    <property type="component" value="Chromosome"/>
</dbReference>
<dbReference type="OrthoDB" id="272779at2"/>
<dbReference type="InterPro" id="IPR037049">
    <property type="entry name" value="DUF1214_C_sf"/>
</dbReference>
<keyword evidence="4" id="KW-1185">Reference proteome</keyword>
<organism evidence="3 4">
    <name type="scientific">Luteibacter pinisoli</name>
    <dbReference type="NCBI Taxonomy" id="2589080"/>
    <lineage>
        <taxon>Bacteria</taxon>
        <taxon>Pseudomonadati</taxon>
        <taxon>Pseudomonadota</taxon>
        <taxon>Gammaproteobacteria</taxon>
        <taxon>Lysobacterales</taxon>
        <taxon>Rhodanobacteraceae</taxon>
        <taxon>Luteibacter</taxon>
    </lineage>
</organism>
<dbReference type="Pfam" id="PF06863">
    <property type="entry name" value="DUF1254"/>
    <property type="match status" value="1"/>
</dbReference>
<dbReference type="KEGG" id="lpy:FIV34_17570"/>
<name>A0A4Y5Z8M9_9GAMM</name>
<proteinExistence type="predicted"/>
<dbReference type="AlphaFoldDB" id="A0A4Y5Z8M9"/>
<dbReference type="InterPro" id="IPR010621">
    <property type="entry name" value="DUF1214"/>
</dbReference>
<dbReference type="Gene3D" id="2.60.120.600">
    <property type="entry name" value="Domain of unknown function DUF1214, C-terminal domain"/>
    <property type="match status" value="1"/>
</dbReference>
<accession>A0A4Y5Z8M9</accession>
<sequence length="453" mass="50412">MANDAQSVEGITRAYDEADLARAIQAYKFFYPTVSGAAIVKGNEQIGLIPNEVFATLDCGPEQLVFTANSDTPYGPILLDLAVGPLVIDLPPGPLIVCSMDINQRWVADMGLPGPDGGNGGKHLLVPPGYKGALPSEGYYVHHASSNRQIVGVRSLPVHGNVAEAKARLTTVKVYPLDSKAPWKEPRWIDATGKQQDTTPAAWETNEAFWKVLHDTLQKEPAYEGYRAPYGDLAALGIEKGKPYNPDKRMTAILQRAATEGNAQMRAQSFFDRRPDRHVWPDRQWEWASLRFEDGDFNTGGYVDLGAREKWFYQAIGASPAMFRRDTKAGSLYWLGLRDAQRQMLDGGKRYRLKVPLPVPGKLFWSVTVYDTLTRSQIRTTQNRAALRSLFELSTVSGDSVELRFGPDTEDDSDTPGIQTIPGRYWFTYFRIYGPEAAAFDGSWKPGEIERIS</sequence>
<feature type="domain" description="DUF1254" evidence="2">
    <location>
        <begin position="63"/>
        <end position="176"/>
    </location>
</feature>
<evidence type="ECO:0000259" key="2">
    <source>
        <dbReference type="Pfam" id="PF06863"/>
    </source>
</evidence>
<dbReference type="InterPro" id="IPR037050">
    <property type="entry name" value="DUF1254_sf"/>
</dbReference>
<evidence type="ECO:0000313" key="3">
    <source>
        <dbReference type="EMBL" id="QDE40889.1"/>
    </source>
</evidence>
<reference evidence="3 4" key="1">
    <citation type="submission" date="2019-06" db="EMBL/GenBank/DDBJ databases">
        <title>A complete genome sequence for Luteibacter pinisoli MAH-14.</title>
        <authorList>
            <person name="Baltrus D.A."/>
        </authorList>
    </citation>
    <scope>NUCLEOTIDE SEQUENCE [LARGE SCALE GENOMIC DNA]</scope>
    <source>
        <strain evidence="3 4">MAH-14</strain>
    </source>
</reference>
<evidence type="ECO:0000313" key="4">
    <source>
        <dbReference type="Proteomes" id="UP000316093"/>
    </source>
</evidence>
<evidence type="ECO:0000259" key="1">
    <source>
        <dbReference type="Pfam" id="PF06742"/>
    </source>
</evidence>